<organism evidence="1 2">
    <name type="scientific">Hyphomicrobium denitrificans 1NES1</name>
    <dbReference type="NCBI Taxonomy" id="670307"/>
    <lineage>
        <taxon>Bacteria</taxon>
        <taxon>Pseudomonadati</taxon>
        <taxon>Pseudomonadota</taxon>
        <taxon>Alphaproteobacteria</taxon>
        <taxon>Hyphomicrobiales</taxon>
        <taxon>Hyphomicrobiaceae</taxon>
        <taxon>Hyphomicrobium</taxon>
    </lineage>
</organism>
<accession>N0BET5</accession>
<sequence>MKVAADRSAAQAKAAAIKLGRERDAKLALTEHEMKRVATLAKTKRLRAERLALAAEVQSKTLPSKTTSSRRRSK</sequence>
<protein>
    <submittedName>
        <fullName evidence="1">Uncharacterized protein</fullName>
    </submittedName>
</protein>
<dbReference type="AlphaFoldDB" id="N0BET5"/>
<gene>
    <name evidence="1" type="ORF">HYPDE_34793</name>
</gene>
<dbReference type="HOGENOM" id="CLU_2682824_0_0_5"/>
<dbReference type="RefSeq" id="WP_015598653.1">
    <property type="nucleotide sequence ID" value="NC_021172.1"/>
</dbReference>
<keyword evidence="2" id="KW-1185">Reference proteome</keyword>
<dbReference type="STRING" id="670307.HYPDE_34793"/>
<evidence type="ECO:0000313" key="2">
    <source>
        <dbReference type="Proteomes" id="UP000005952"/>
    </source>
</evidence>
<proteinExistence type="predicted"/>
<dbReference type="Proteomes" id="UP000005952">
    <property type="component" value="Chromosome"/>
</dbReference>
<name>N0BET5_9HYPH</name>
<dbReference type="EMBL" id="CP005587">
    <property type="protein sequence ID" value="AGK58630.1"/>
    <property type="molecule type" value="Genomic_DNA"/>
</dbReference>
<dbReference type="KEGG" id="hdt:HYPDE_34793"/>
<evidence type="ECO:0000313" key="1">
    <source>
        <dbReference type="EMBL" id="AGK58630.1"/>
    </source>
</evidence>
<reference evidence="1 2" key="1">
    <citation type="journal article" date="2013" name="Genome Announc.">
        <title>Genome sequences for three denitrifying bacterial strains isolated from a uranium- and nitrate-contaminated subsurface environment.</title>
        <authorList>
            <person name="Venkatramanan R."/>
            <person name="Prakash O."/>
            <person name="Woyke T."/>
            <person name="Chain P."/>
            <person name="Goodwin L.A."/>
            <person name="Watson D."/>
            <person name="Brooks S."/>
            <person name="Kostka J.E."/>
            <person name="Green S.J."/>
        </authorList>
    </citation>
    <scope>NUCLEOTIDE SEQUENCE [LARGE SCALE GENOMIC DNA]</scope>
    <source>
        <strain evidence="1 2">1NES1</strain>
    </source>
</reference>